<feature type="region of interest" description="Disordered" evidence="1">
    <location>
        <begin position="60"/>
        <end position="86"/>
    </location>
</feature>
<evidence type="ECO:0000313" key="4">
    <source>
        <dbReference type="Proteomes" id="UP001244563"/>
    </source>
</evidence>
<dbReference type="Proteomes" id="UP001244563">
    <property type="component" value="Unassembled WGS sequence"/>
</dbReference>
<sequence>MTTTDVFQPEQVYTVTEVAEWLQISNNQVTTLAKRDGWPHMKVGNRLRFTSTQLKEVAEMLNAPSPAPSEPRRKIGSRSRQSRAAE</sequence>
<dbReference type="Pfam" id="PF12728">
    <property type="entry name" value="HTH_17"/>
    <property type="match status" value="1"/>
</dbReference>
<name>A0ABT9TPU0_PAENI</name>
<reference evidence="3 4" key="1">
    <citation type="submission" date="2023-07" db="EMBL/GenBank/DDBJ databases">
        <title>Sorghum-associated microbial communities from plants grown in Nebraska, USA.</title>
        <authorList>
            <person name="Schachtman D."/>
        </authorList>
    </citation>
    <scope>NUCLEOTIDE SEQUENCE [LARGE SCALE GENOMIC DNA]</scope>
    <source>
        <strain evidence="3 4">CC523</strain>
    </source>
</reference>
<feature type="domain" description="Helix-turn-helix" evidence="2">
    <location>
        <begin position="12"/>
        <end position="59"/>
    </location>
</feature>
<keyword evidence="4" id="KW-1185">Reference proteome</keyword>
<organism evidence="3 4">
    <name type="scientific">Paenarthrobacter nicotinovorans</name>
    <name type="common">Arthrobacter nicotinovorans</name>
    <dbReference type="NCBI Taxonomy" id="29320"/>
    <lineage>
        <taxon>Bacteria</taxon>
        <taxon>Bacillati</taxon>
        <taxon>Actinomycetota</taxon>
        <taxon>Actinomycetes</taxon>
        <taxon>Micrococcales</taxon>
        <taxon>Micrococcaceae</taxon>
        <taxon>Paenarthrobacter</taxon>
    </lineage>
</organism>
<proteinExistence type="predicted"/>
<dbReference type="EMBL" id="JAUSSW010000010">
    <property type="protein sequence ID" value="MDQ0103681.1"/>
    <property type="molecule type" value="Genomic_DNA"/>
</dbReference>
<evidence type="ECO:0000313" key="3">
    <source>
        <dbReference type="EMBL" id="MDQ0103681.1"/>
    </source>
</evidence>
<accession>A0ABT9TPU0</accession>
<dbReference type="InterPro" id="IPR041657">
    <property type="entry name" value="HTH_17"/>
</dbReference>
<protein>
    <submittedName>
        <fullName evidence="3">Excisionase family DNA binding protein</fullName>
    </submittedName>
</protein>
<dbReference type="RefSeq" id="WP_370874835.1">
    <property type="nucleotide sequence ID" value="NZ_JAUSSW010000010.1"/>
</dbReference>
<comment type="caution">
    <text evidence="3">The sequence shown here is derived from an EMBL/GenBank/DDBJ whole genome shotgun (WGS) entry which is preliminary data.</text>
</comment>
<evidence type="ECO:0000256" key="1">
    <source>
        <dbReference type="SAM" id="MobiDB-lite"/>
    </source>
</evidence>
<gene>
    <name evidence="3" type="ORF">J2T10_003346</name>
</gene>
<evidence type="ECO:0000259" key="2">
    <source>
        <dbReference type="Pfam" id="PF12728"/>
    </source>
</evidence>
<feature type="compositionally biased region" description="Basic residues" evidence="1">
    <location>
        <begin position="74"/>
        <end position="86"/>
    </location>
</feature>